<gene>
    <name evidence="5" type="ORF">Ami3637_07235</name>
</gene>
<dbReference type="FunFam" id="3.40.630.30:FF:000064">
    <property type="entry name" value="GNAT family acetyltransferase"/>
    <property type="match status" value="1"/>
</dbReference>
<dbReference type="KEGG" id="amic:Ami3637_07235"/>
<dbReference type="AlphaFoldDB" id="A0A6P1MMN1"/>
<dbReference type="InterPro" id="IPR000182">
    <property type="entry name" value="GNAT_dom"/>
</dbReference>
<organism evidence="5 6">
    <name type="scientific">Aminipila terrae</name>
    <dbReference type="NCBI Taxonomy" id="2697030"/>
    <lineage>
        <taxon>Bacteria</taxon>
        <taxon>Bacillati</taxon>
        <taxon>Bacillota</taxon>
        <taxon>Clostridia</taxon>
        <taxon>Peptostreptococcales</taxon>
        <taxon>Anaerovoracaceae</taxon>
        <taxon>Aminipila</taxon>
    </lineage>
</organism>
<keyword evidence="2 5" id="KW-0808">Transferase</keyword>
<dbReference type="Proteomes" id="UP000463883">
    <property type="component" value="Chromosome"/>
</dbReference>
<dbReference type="InterPro" id="IPR016181">
    <property type="entry name" value="Acyl_CoA_acyltransferase"/>
</dbReference>
<evidence type="ECO:0000313" key="5">
    <source>
        <dbReference type="EMBL" id="QHI73934.1"/>
    </source>
</evidence>
<keyword evidence="6" id="KW-1185">Reference proteome</keyword>
<dbReference type="InterPro" id="IPR051016">
    <property type="entry name" value="Diverse_Substrate_AcTransf"/>
</dbReference>
<evidence type="ECO:0000256" key="2">
    <source>
        <dbReference type="ARBA" id="ARBA00022679"/>
    </source>
</evidence>
<keyword evidence="3" id="KW-0012">Acyltransferase</keyword>
<dbReference type="CDD" id="cd04301">
    <property type="entry name" value="NAT_SF"/>
    <property type="match status" value="1"/>
</dbReference>
<dbReference type="Gene3D" id="3.40.630.30">
    <property type="match status" value="1"/>
</dbReference>
<evidence type="ECO:0000259" key="4">
    <source>
        <dbReference type="PROSITE" id="PS51186"/>
    </source>
</evidence>
<dbReference type="GO" id="GO:0008080">
    <property type="term" value="F:N-acetyltransferase activity"/>
    <property type="evidence" value="ECO:0007669"/>
    <property type="project" value="UniProtKB-ARBA"/>
</dbReference>
<dbReference type="Pfam" id="PF00583">
    <property type="entry name" value="Acetyltransf_1"/>
    <property type="match status" value="1"/>
</dbReference>
<accession>A0A6P1MMN1</accession>
<dbReference type="PANTHER" id="PTHR10545">
    <property type="entry name" value="DIAMINE N-ACETYLTRANSFERASE"/>
    <property type="match status" value="1"/>
</dbReference>
<feature type="domain" description="N-acetyltransferase" evidence="4">
    <location>
        <begin position="8"/>
        <end position="165"/>
    </location>
</feature>
<reference evidence="5 6" key="1">
    <citation type="submission" date="2020-01" db="EMBL/GenBank/DDBJ databases">
        <title>Genomic analysis of Aminipila sp. CBA3637.</title>
        <authorList>
            <person name="Kim Y.B."/>
            <person name="Roh S.W."/>
        </authorList>
    </citation>
    <scope>NUCLEOTIDE SEQUENCE [LARGE SCALE GENOMIC DNA]</scope>
    <source>
        <strain evidence="5 6">CBA3637</strain>
    </source>
</reference>
<dbReference type="PANTHER" id="PTHR10545:SF29">
    <property type="entry name" value="GH14572P-RELATED"/>
    <property type="match status" value="1"/>
</dbReference>
<dbReference type="SUPFAM" id="SSF55729">
    <property type="entry name" value="Acyl-CoA N-acyltransferases (Nat)"/>
    <property type="match status" value="1"/>
</dbReference>
<comment type="similarity">
    <text evidence="1">Belongs to the acetyltransferase family.</text>
</comment>
<evidence type="ECO:0000256" key="1">
    <source>
        <dbReference type="ARBA" id="ARBA00008694"/>
    </source>
</evidence>
<evidence type="ECO:0000256" key="3">
    <source>
        <dbReference type="ARBA" id="ARBA00023315"/>
    </source>
</evidence>
<dbReference type="PROSITE" id="PS51186">
    <property type="entry name" value="GNAT"/>
    <property type="match status" value="1"/>
</dbReference>
<name>A0A6P1MMN1_9FIRM</name>
<evidence type="ECO:0000313" key="6">
    <source>
        <dbReference type="Proteomes" id="UP000463883"/>
    </source>
</evidence>
<protein>
    <submittedName>
        <fullName evidence="5">GNAT family N-acetyltransferase</fullName>
    </submittedName>
</protein>
<dbReference type="EMBL" id="CP047591">
    <property type="protein sequence ID" value="QHI73934.1"/>
    <property type="molecule type" value="Genomic_DNA"/>
</dbReference>
<proteinExistence type="inferred from homology"/>
<sequence length="165" mass="19213">METSLPDFIIRFAEKPDAPLIVKYIRDLASYENELEDVTVTPETLEKYMFDQKGAECLIGEFNGNPVGFAFFHNSFSTFLGKPGINLVDLYIEPDMRGRGYGKAMLSYLAKLTKERDCGRLEWWVHDWNESAAKHYLNWGAEMVKYIRVYRMDGQPLDKFSKEFK</sequence>